<feature type="compositionally biased region" description="Low complexity" evidence="1">
    <location>
        <begin position="22"/>
        <end position="36"/>
    </location>
</feature>
<evidence type="ECO:0000313" key="3">
    <source>
        <dbReference type="Proteomes" id="UP000585474"/>
    </source>
</evidence>
<sequence length="214" mass="23777">MDLSSFPEDQRQQLQQLQELFQEHQQQQQQQQQQIQDYASLPYDPTQVQPYDPSSYYAYYQYQDPQQSQQQYPQQEYDQYHPQEQQPQQHQNQNHHYAYCQSDYANAYQQQPESAAISEALPQTESGGAVGAPAVDPGYPIPPGLNPAVAAALAALSQLTQFAGTMEAAEKAMARGGGYGPMVGPASGFGPYMGPGPMHHGSGPFRPPVGWLLI</sequence>
<dbReference type="EMBL" id="BJWL01000025">
    <property type="protein sequence ID" value="GFZ16522.1"/>
    <property type="molecule type" value="Genomic_DNA"/>
</dbReference>
<reference evidence="2 3" key="1">
    <citation type="submission" date="2019-07" db="EMBL/GenBank/DDBJ databases">
        <title>De Novo Assembly of kiwifruit Actinidia rufa.</title>
        <authorList>
            <person name="Sugita-Konishi S."/>
            <person name="Sato K."/>
            <person name="Mori E."/>
            <person name="Abe Y."/>
            <person name="Kisaki G."/>
            <person name="Hamano K."/>
            <person name="Suezawa K."/>
            <person name="Otani M."/>
            <person name="Fukuda T."/>
            <person name="Manabe T."/>
            <person name="Gomi K."/>
            <person name="Tabuchi M."/>
            <person name="Akimitsu K."/>
            <person name="Kataoka I."/>
        </authorList>
    </citation>
    <scope>NUCLEOTIDE SEQUENCE [LARGE SCALE GENOMIC DNA]</scope>
    <source>
        <strain evidence="3">cv. Fuchu</strain>
    </source>
</reference>
<comment type="caution">
    <text evidence="2">The sequence shown here is derived from an EMBL/GenBank/DDBJ whole genome shotgun (WGS) entry which is preliminary data.</text>
</comment>
<accession>A0A7J0H0H1</accession>
<feature type="region of interest" description="Disordered" evidence="1">
    <location>
        <begin position="22"/>
        <end position="93"/>
    </location>
</feature>
<feature type="compositionally biased region" description="Low complexity" evidence="1">
    <location>
        <begin position="49"/>
        <end position="93"/>
    </location>
</feature>
<proteinExistence type="predicted"/>
<dbReference type="Proteomes" id="UP000585474">
    <property type="component" value="Unassembled WGS sequence"/>
</dbReference>
<organism evidence="2 3">
    <name type="scientific">Actinidia rufa</name>
    <dbReference type="NCBI Taxonomy" id="165716"/>
    <lineage>
        <taxon>Eukaryota</taxon>
        <taxon>Viridiplantae</taxon>
        <taxon>Streptophyta</taxon>
        <taxon>Embryophyta</taxon>
        <taxon>Tracheophyta</taxon>
        <taxon>Spermatophyta</taxon>
        <taxon>Magnoliopsida</taxon>
        <taxon>eudicotyledons</taxon>
        <taxon>Gunneridae</taxon>
        <taxon>Pentapetalae</taxon>
        <taxon>asterids</taxon>
        <taxon>Ericales</taxon>
        <taxon>Actinidiaceae</taxon>
        <taxon>Actinidia</taxon>
    </lineage>
</organism>
<dbReference type="AlphaFoldDB" id="A0A7J0H0H1"/>
<gene>
    <name evidence="2" type="ORF">Acr_25g0009310</name>
</gene>
<protein>
    <submittedName>
        <fullName evidence="2">Uncharacterized protein</fullName>
    </submittedName>
</protein>
<evidence type="ECO:0000256" key="1">
    <source>
        <dbReference type="SAM" id="MobiDB-lite"/>
    </source>
</evidence>
<dbReference type="OrthoDB" id="1939696at2759"/>
<keyword evidence="3" id="KW-1185">Reference proteome</keyword>
<name>A0A7J0H0H1_9ERIC</name>
<evidence type="ECO:0000313" key="2">
    <source>
        <dbReference type="EMBL" id="GFZ16522.1"/>
    </source>
</evidence>